<keyword evidence="9" id="KW-0472">Membrane</keyword>
<dbReference type="GO" id="GO:0009288">
    <property type="term" value="C:bacterial-type flagellum"/>
    <property type="evidence" value="ECO:0007669"/>
    <property type="project" value="InterPro"/>
</dbReference>
<dbReference type="GO" id="GO:0005886">
    <property type="term" value="C:plasma membrane"/>
    <property type="evidence" value="ECO:0007669"/>
    <property type="project" value="UniProtKB-SubCell"/>
</dbReference>
<evidence type="ECO:0000313" key="12">
    <source>
        <dbReference type="Proteomes" id="UP000233440"/>
    </source>
</evidence>
<evidence type="ECO:0000256" key="4">
    <source>
        <dbReference type="ARBA" id="ARBA00022448"/>
    </source>
</evidence>
<comment type="caution">
    <text evidence="11">The sequence shown here is derived from an EMBL/GenBank/DDBJ whole genome shotgun (WGS) entry which is preliminary data.</text>
</comment>
<evidence type="ECO:0000256" key="5">
    <source>
        <dbReference type="ARBA" id="ARBA00022475"/>
    </source>
</evidence>
<evidence type="ECO:0000256" key="7">
    <source>
        <dbReference type="ARBA" id="ARBA00022795"/>
    </source>
</evidence>
<dbReference type="Pfam" id="PF02050">
    <property type="entry name" value="FliJ"/>
    <property type="match status" value="1"/>
</dbReference>
<keyword evidence="5" id="KW-1003">Cell membrane</keyword>
<dbReference type="InterPro" id="IPR012823">
    <property type="entry name" value="Flagell_FliJ"/>
</dbReference>
<keyword evidence="8" id="KW-0653">Protein transport</keyword>
<accession>A0A2N3LR56</accession>
<dbReference type="GO" id="GO:0015031">
    <property type="term" value="P:protein transport"/>
    <property type="evidence" value="ECO:0007669"/>
    <property type="project" value="UniProtKB-KW"/>
</dbReference>
<comment type="similarity">
    <text evidence="2">Belongs to the FliJ family.</text>
</comment>
<dbReference type="OrthoDB" id="2968361at2"/>
<dbReference type="Proteomes" id="UP000233440">
    <property type="component" value="Unassembled WGS sequence"/>
</dbReference>
<evidence type="ECO:0000256" key="9">
    <source>
        <dbReference type="ARBA" id="ARBA00023136"/>
    </source>
</evidence>
<keyword evidence="11" id="KW-0969">Cilium</keyword>
<evidence type="ECO:0000256" key="2">
    <source>
        <dbReference type="ARBA" id="ARBA00010004"/>
    </source>
</evidence>
<keyword evidence="11" id="KW-0282">Flagellum</keyword>
<dbReference type="AlphaFoldDB" id="A0A2N3LR56"/>
<comment type="subcellular location">
    <subcellularLocation>
        <location evidence="1">Cell membrane</location>
        <topology evidence="1">Peripheral membrane protein</topology>
        <orientation evidence="1">Cytoplasmic side</orientation>
    </subcellularLocation>
</comment>
<organism evidence="11 12">
    <name type="scientific">Heyndrickxia camelliae</name>
    <dbReference type="NCBI Taxonomy" id="1707093"/>
    <lineage>
        <taxon>Bacteria</taxon>
        <taxon>Bacillati</taxon>
        <taxon>Bacillota</taxon>
        <taxon>Bacilli</taxon>
        <taxon>Bacillales</taxon>
        <taxon>Bacillaceae</taxon>
        <taxon>Heyndrickxia</taxon>
    </lineage>
</organism>
<evidence type="ECO:0000256" key="3">
    <source>
        <dbReference type="ARBA" id="ARBA00020392"/>
    </source>
</evidence>
<dbReference type="EMBL" id="PIQO01000001">
    <property type="protein sequence ID" value="PKR87059.1"/>
    <property type="molecule type" value="Genomic_DNA"/>
</dbReference>
<keyword evidence="11" id="KW-0966">Cell projection</keyword>
<evidence type="ECO:0000256" key="1">
    <source>
        <dbReference type="ARBA" id="ARBA00004413"/>
    </source>
</evidence>
<sequence length="148" mass="18259">MNYHYKFEKVLTFKEREKEEALSVYQNAVKTFEEVAEELYRLLKKKEELEQFQAKKLETGSSVQEIRHYQRFIINMDKSINYYQELVMNARDRMNWCETQLIEKNVEVKKYERMKIKDYEKFLEQIKLEEDKQTDEISTLQYFHRTGN</sequence>
<evidence type="ECO:0000256" key="6">
    <source>
        <dbReference type="ARBA" id="ARBA00022500"/>
    </source>
</evidence>
<proteinExistence type="inferred from homology"/>
<dbReference type="NCBIfam" id="TIGR02473">
    <property type="entry name" value="flagell_FliJ"/>
    <property type="match status" value="1"/>
</dbReference>
<keyword evidence="10" id="KW-1006">Bacterial flagellum protein export</keyword>
<dbReference type="GO" id="GO:0006935">
    <property type="term" value="P:chemotaxis"/>
    <property type="evidence" value="ECO:0007669"/>
    <property type="project" value="UniProtKB-KW"/>
</dbReference>
<reference evidence="11 12" key="1">
    <citation type="submission" date="2017-11" db="EMBL/GenBank/DDBJ databases">
        <title>Bacillus camelliae sp. nov., isolated from pu'er tea.</title>
        <authorList>
            <person name="Niu L."/>
        </authorList>
    </citation>
    <scope>NUCLEOTIDE SEQUENCE [LARGE SCALE GENOMIC DNA]</scope>
    <source>
        <strain evidence="11 12">7578-1</strain>
    </source>
</reference>
<keyword evidence="4" id="KW-0813">Transport</keyword>
<dbReference type="RefSeq" id="WP_101352706.1">
    <property type="nucleotide sequence ID" value="NZ_PIQO01000001.1"/>
</dbReference>
<gene>
    <name evidence="11" type="primary">fliJ</name>
    <name evidence="11" type="ORF">CWO92_03105</name>
</gene>
<keyword evidence="7" id="KW-1005">Bacterial flagellum biogenesis</keyword>
<evidence type="ECO:0000313" key="11">
    <source>
        <dbReference type="EMBL" id="PKR87059.1"/>
    </source>
</evidence>
<dbReference type="Gene3D" id="1.10.287.1700">
    <property type="match status" value="1"/>
</dbReference>
<keyword evidence="12" id="KW-1185">Reference proteome</keyword>
<dbReference type="GO" id="GO:0044781">
    <property type="term" value="P:bacterial-type flagellum organization"/>
    <property type="evidence" value="ECO:0007669"/>
    <property type="project" value="UniProtKB-KW"/>
</dbReference>
<name>A0A2N3LR56_9BACI</name>
<keyword evidence="6" id="KW-0145">Chemotaxis</keyword>
<dbReference type="GO" id="GO:0071973">
    <property type="term" value="P:bacterial-type flagellum-dependent cell motility"/>
    <property type="evidence" value="ECO:0007669"/>
    <property type="project" value="InterPro"/>
</dbReference>
<dbReference type="InterPro" id="IPR053716">
    <property type="entry name" value="Flag_assembly_chemotaxis_eff"/>
</dbReference>
<evidence type="ECO:0000256" key="10">
    <source>
        <dbReference type="ARBA" id="ARBA00023225"/>
    </source>
</evidence>
<evidence type="ECO:0000256" key="8">
    <source>
        <dbReference type="ARBA" id="ARBA00022927"/>
    </source>
</evidence>
<protein>
    <recommendedName>
        <fullName evidence="3">Flagellar FliJ protein</fullName>
    </recommendedName>
</protein>